<gene>
    <name evidence="1" type="ORF">GCM10022222_76550</name>
</gene>
<organism evidence="1 2">
    <name type="scientific">Amycolatopsis ultiminotia</name>
    <dbReference type="NCBI Taxonomy" id="543629"/>
    <lineage>
        <taxon>Bacteria</taxon>
        <taxon>Bacillati</taxon>
        <taxon>Actinomycetota</taxon>
        <taxon>Actinomycetes</taxon>
        <taxon>Pseudonocardiales</taxon>
        <taxon>Pseudonocardiaceae</taxon>
        <taxon>Amycolatopsis</taxon>
    </lineage>
</organism>
<protein>
    <submittedName>
        <fullName evidence="1">Uncharacterized protein</fullName>
    </submittedName>
</protein>
<sequence>MWDTGPGYGSGGLVRGSIAGVMWLANLAVERVWFVNLAVGWGVVRGVVVAVDAGPGGWWCRSGRGAGWVVPGSVLAAGGGWDGEHPVVGSGVGFLYAKRARARSMGPGV</sequence>
<accession>A0ABP6YEQ8</accession>
<dbReference type="Proteomes" id="UP001500689">
    <property type="component" value="Unassembled WGS sequence"/>
</dbReference>
<comment type="caution">
    <text evidence="1">The sequence shown here is derived from an EMBL/GenBank/DDBJ whole genome shotgun (WGS) entry which is preliminary data.</text>
</comment>
<dbReference type="EMBL" id="BAAAZN010000025">
    <property type="protein sequence ID" value="GAA3580492.1"/>
    <property type="molecule type" value="Genomic_DNA"/>
</dbReference>
<name>A0ABP6YEQ8_9PSEU</name>
<keyword evidence="2" id="KW-1185">Reference proteome</keyword>
<evidence type="ECO:0000313" key="2">
    <source>
        <dbReference type="Proteomes" id="UP001500689"/>
    </source>
</evidence>
<reference evidence="2" key="1">
    <citation type="journal article" date="2019" name="Int. J. Syst. Evol. Microbiol.">
        <title>The Global Catalogue of Microorganisms (GCM) 10K type strain sequencing project: providing services to taxonomists for standard genome sequencing and annotation.</title>
        <authorList>
            <consortium name="The Broad Institute Genomics Platform"/>
            <consortium name="The Broad Institute Genome Sequencing Center for Infectious Disease"/>
            <person name="Wu L."/>
            <person name="Ma J."/>
        </authorList>
    </citation>
    <scope>NUCLEOTIDE SEQUENCE [LARGE SCALE GENOMIC DNA]</scope>
    <source>
        <strain evidence="2">JCM 16898</strain>
    </source>
</reference>
<evidence type="ECO:0000313" key="1">
    <source>
        <dbReference type="EMBL" id="GAA3580492.1"/>
    </source>
</evidence>
<proteinExistence type="predicted"/>